<keyword evidence="5" id="KW-0809">Transit peptide</keyword>
<evidence type="ECO:0000256" key="9">
    <source>
        <dbReference type="ARBA" id="ARBA00038146"/>
    </source>
</evidence>
<dbReference type="GO" id="GO:0046872">
    <property type="term" value="F:metal ion binding"/>
    <property type="evidence" value="ECO:0007669"/>
    <property type="project" value="InterPro"/>
</dbReference>
<comment type="subcellular location">
    <subcellularLocation>
        <location evidence="1">Mitochondrion inner membrane</location>
        <topology evidence="1">Peripheral membrane protein</topology>
        <orientation evidence="1">Matrix side</orientation>
    </subcellularLocation>
</comment>
<accession>A0A4P9YDF7</accession>
<dbReference type="Gene3D" id="3.30.830.10">
    <property type="entry name" value="Metalloenzyme, LuxS/M16 peptidase-like"/>
    <property type="match status" value="2"/>
</dbReference>
<keyword evidence="6" id="KW-0249">Electron transport</keyword>
<feature type="domain" description="Peptidase M16 N-terminal" evidence="11">
    <location>
        <begin position="63"/>
        <end position="199"/>
    </location>
</feature>
<evidence type="ECO:0000256" key="4">
    <source>
        <dbReference type="ARBA" id="ARBA00022792"/>
    </source>
</evidence>
<evidence type="ECO:0000256" key="7">
    <source>
        <dbReference type="ARBA" id="ARBA00023128"/>
    </source>
</evidence>
<evidence type="ECO:0000313" key="13">
    <source>
        <dbReference type="EMBL" id="RKP16922.1"/>
    </source>
</evidence>
<keyword evidence="8" id="KW-0472">Membrane</keyword>
<name>A0A4P9YDF7_ROZAC</name>
<dbReference type="InterPro" id="IPR007863">
    <property type="entry name" value="Peptidase_M16_C"/>
</dbReference>
<dbReference type="GO" id="GO:0016787">
    <property type="term" value="F:hydrolase activity"/>
    <property type="evidence" value="ECO:0007669"/>
    <property type="project" value="UniProtKB-KW"/>
</dbReference>
<dbReference type="Pfam" id="PF00675">
    <property type="entry name" value="Peptidase_M16"/>
    <property type="match status" value="1"/>
</dbReference>
<dbReference type="Pfam" id="PF05193">
    <property type="entry name" value="Peptidase_M16_C"/>
    <property type="match status" value="1"/>
</dbReference>
<reference evidence="14" key="1">
    <citation type="journal article" date="2018" name="Nat. Microbiol.">
        <title>Leveraging single-cell genomics to expand the fungal tree of life.</title>
        <authorList>
            <person name="Ahrendt S.R."/>
            <person name="Quandt C.A."/>
            <person name="Ciobanu D."/>
            <person name="Clum A."/>
            <person name="Salamov A."/>
            <person name="Andreopoulos B."/>
            <person name="Cheng J.F."/>
            <person name="Woyke T."/>
            <person name="Pelin A."/>
            <person name="Henrissat B."/>
            <person name="Reynolds N.K."/>
            <person name="Benny G.L."/>
            <person name="Smith M.E."/>
            <person name="James T.Y."/>
            <person name="Grigoriev I.V."/>
        </authorList>
    </citation>
    <scope>NUCLEOTIDE SEQUENCE [LARGE SCALE GENOMIC DNA]</scope>
    <source>
        <strain evidence="14">CSF55</strain>
    </source>
</reference>
<comment type="similarity">
    <text evidence="9">Belongs to the peptidase M16 family. UQCRC2/QCR2 subfamily.</text>
</comment>
<keyword evidence="13" id="KW-0378">Hydrolase</keyword>
<keyword evidence="3" id="KW-0679">Respiratory chain</keyword>
<evidence type="ECO:0000259" key="11">
    <source>
        <dbReference type="Pfam" id="PF00675"/>
    </source>
</evidence>
<feature type="domain" description="Peptidase M16 C-terminal" evidence="12">
    <location>
        <begin position="260"/>
        <end position="414"/>
    </location>
</feature>
<protein>
    <recommendedName>
        <fullName evidence="10">Cytochrome b-c1 complex subunit 2, mitochondrial</fullName>
    </recommendedName>
</protein>
<evidence type="ECO:0000256" key="3">
    <source>
        <dbReference type="ARBA" id="ARBA00022660"/>
    </source>
</evidence>
<dbReference type="AlphaFoldDB" id="A0A4P9YDF7"/>
<dbReference type="PANTHER" id="PTHR11851:SF209">
    <property type="entry name" value="CYTOCHROME B-C1 COMPLEX SUBUNIT 2, MITOCHONDRIAL"/>
    <property type="match status" value="1"/>
</dbReference>
<dbReference type="InterPro" id="IPR050361">
    <property type="entry name" value="MPP/UQCRC_Complex"/>
</dbReference>
<evidence type="ECO:0000259" key="12">
    <source>
        <dbReference type="Pfam" id="PF05193"/>
    </source>
</evidence>
<keyword evidence="2" id="KW-0813">Transport</keyword>
<keyword evidence="4" id="KW-0999">Mitochondrion inner membrane</keyword>
<dbReference type="PANTHER" id="PTHR11851">
    <property type="entry name" value="METALLOPROTEASE"/>
    <property type="match status" value="1"/>
</dbReference>
<evidence type="ECO:0000256" key="2">
    <source>
        <dbReference type="ARBA" id="ARBA00022448"/>
    </source>
</evidence>
<dbReference type="EMBL" id="ML006140">
    <property type="protein sequence ID" value="RKP16922.1"/>
    <property type="molecule type" value="Genomic_DNA"/>
</dbReference>
<evidence type="ECO:0000256" key="1">
    <source>
        <dbReference type="ARBA" id="ARBA00004443"/>
    </source>
</evidence>
<gene>
    <name evidence="13" type="ORF">ROZALSC1DRAFT_31221</name>
</gene>
<dbReference type="InterPro" id="IPR011765">
    <property type="entry name" value="Pept_M16_N"/>
</dbReference>
<evidence type="ECO:0000256" key="8">
    <source>
        <dbReference type="ARBA" id="ARBA00023136"/>
    </source>
</evidence>
<organism evidence="13 14">
    <name type="scientific">Rozella allomycis (strain CSF55)</name>
    <dbReference type="NCBI Taxonomy" id="988480"/>
    <lineage>
        <taxon>Eukaryota</taxon>
        <taxon>Fungi</taxon>
        <taxon>Fungi incertae sedis</taxon>
        <taxon>Cryptomycota</taxon>
        <taxon>Cryptomycota incertae sedis</taxon>
        <taxon>Rozella</taxon>
    </lineage>
</organism>
<dbReference type="GO" id="GO:0005743">
    <property type="term" value="C:mitochondrial inner membrane"/>
    <property type="evidence" value="ECO:0007669"/>
    <property type="project" value="UniProtKB-SubCell"/>
</dbReference>
<dbReference type="InterPro" id="IPR011249">
    <property type="entry name" value="Metalloenz_LuxS/M16"/>
</dbReference>
<evidence type="ECO:0000256" key="5">
    <source>
        <dbReference type="ARBA" id="ARBA00022946"/>
    </source>
</evidence>
<evidence type="ECO:0000313" key="14">
    <source>
        <dbReference type="Proteomes" id="UP000281549"/>
    </source>
</evidence>
<evidence type="ECO:0000256" key="10">
    <source>
        <dbReference type="ARBA" id="ARBA00040751"/>
    </source>
</evidence>
<keyword evidence="7" id="KW-0496">Mitochondrion</keyword>
<evidence type="ECO:0000256" key="6">
    <source>
        <dbReference type="ARBA" id="ARBA00022982"/>
    </source>
</evidence>
<dbReference type="SUPFAM" id="SSF63411">
    <property type="entry name" value="LuxS/MPP-like metallohydrolase"/>
    <property type="match status" value="2"/>
</dbReference>
<proteinExistence type="inferred from homology"/>
<dbReference type="Proteomes" id="UP000281549">
    <property type="component" value="Unassembled WGS sequence"/>
</dbReference>
<sequence length="492" mass="54975">MSRGSTLFRKQYSLLRRSFASATGESAAAKESSGPFEFVDKLPKPNVQFSNANRLHFATVDRHQMNSHLMLSIPIGTRNESSTSLGYTQAIKHIMFKNNLVYRQVAIHRAIEVASSKTAATFGREYLTVSADFPRQLTTDVLDYMSSMLSLPSFRDYDMHKVEEAIKFEFEQAETNGNIVVQDKLHRVAFRKGLGNPLFVNPKSISLDPNNMLEYYLNATKDANVVVTGVNVDHALVQDVAGKMFPNGGITTLKDLGSEEIKKFANPKELADLSSRLNGLSGGMELLKDASVYKGGEWRGENNSDDLNYFGLGFEGVSLKDKDYPAFLVLSALLRTDVNIPFGRGESVIHEVDNEFANVNISDNHFSYSDAGLFTFTFKSLASKDRLKKVIEKTVQTAKSFELNDEHLQRGKNNALMTYHYQIGNRESHSDYMANQVLFGGNYKTHDELKSALNEVTAEQVKQVLNKVFSSKPSVVAMGDDFKLPYADELEL</sequence>